<dbReference type="Gene3D" id="3.40.50.1820">
    <property type="entry name" value="alpha/beta hydrolase"/>
    <property type="match status" value="1"/>
</dbReference>
<dbReference type="EMBL" id="JACHGB010000005">
    <property type="protein sequence ID" value="MBB5272508.1"/>
    <property type="molecule type" value="Genomic_DNA"/>
</dbReference>
<proteinExistence type="predicted"/>
<dbReference type="RefSeq" id="WP_183968112.1">
    <property type="nucleotide sequence ID" value="NZ_BAABEW010000022.1"/>
</dbReference>
<evidence type="ECO:0000313" key="3">
    <source>
        <dbReference type="Proteomes" id="UP000532440"/>
    </source>
</evidence>
<accession>A0A7W8HIF3</accession>
<protein>
    <submittedName>
        <fullName evidence="2">Putative phosphoribosyl transferase</fullName>
    </submittedName>
</protein>
<gene>
    <name evidence="2" type="ORF">HNQ70_002531</name>
</gene>
<dbReference type="InterPro" id="IPR029058">
    <property type="entry name" value="AB_hydrolase_fold"/>
</dbReference>
<feature type="region of interest" description="Disordered" evidence="1">
    <location>
        <begin position="225"/>
        <end position="244"/>
    </location>
</feature>
<evidence type="ECO:0000256" key="1">
    <source>
        <dbReference type="SAM" id="MobiDB-lite"/>
    </source>
</evidence>
<organism evidence="2 3">
    <name type="scientific">Quisquiliibacterium transsilvanicum</name>
    <dbReference type="NCBI Taxonomy" id="1549638"/>
    <lineage>
        <taxon>Bacteria</taxon>
        <taxon>Pseudomonadati</taxon>
        <taxon>Pseudomonadota</taxon>
        <taxon>Betaproteobacteria</taxon>
        <taxon>Burkholderiales</taxon>
        <taxon>Burkholderiaceae</taxon>
        <taxon>Quisquiliibacterium</taxon>
    </lineage>
</organism>
<name>A0A7W8HIF3_9BURK</name>
<keyword evidence="2" id="KW-0808">Transferase</keyword>
<comment type="caution">
    <text evidence="2">The sequence shown here is derived from an EMBL/GenBank/DDBJ whole genome shotgun (WGS) entry which is preliminary data.</text>
</comment>
<reference evidence="2 3" key="1">
    <citation type="submission" date="2020-08" db="EMBL/GenBank/DDBJ databases">
        <title>Genomic Encyclopedia of Type Strains, Phase IV (KMG-IV): sequencing the most valuable type-strain genomes for metagenomic binning, comparative biology and taxonomic classification.</title>
        <authorList>
            <person name="Goeker M."/>
        </authorList>
    </citation>
    <scope>NUCLEOTIDE SEQUENCE [LARGE SCALE GENOMIC DNA]</scope>
    <source>
        <strain evidence="2 3">DSM 29781</strain>
    </source>
</reference>
<dbReference type="GO" id="GO:0016740">
    <property type="term" value="F:transferase activity"/>
    <property type="evidence" value="ECO:0007669"/>
    <property type="project" value="UniProtKB-KW"/>
</dbReference>
<sequence>MHTEGHEAPIDETLRLPAAGAMLEGRLQAPPSARGIVLFAHGSGSSRHSPRNRYVASVLQSRGIGTLLVDLLTPEEDLVRENRFDIDLLSRRPGEAADGLRVLPPCAGLPLGLFGASTGAASALRLAARPAAGIAAVVSRGGRPDLAGAPALRAVRAPVLLIVGGLDEEVLELNRAAWAELRCDRRLEIVPGATHLFEEPGTLERAAALAADWFGRHFEQALPCRGDRTKRGTIPHPNHKEERR</sequence>
<dbReference type="SUPFAM" id="SSF53474">
    <property type="entry name" value="alpha/beta-Hydrolases"/>
    <property type="match status" value="1"/>
</dbReference>
<evidence type="ECO:0000313" key="2">
    <source>
        <dbReference type="EMBL" id="MBB5272508.1"/>
    </source>
</evidence>
<keyword evidence="3" id="KW-1185">Reference proteome</keyword>
<dbReference type="Proteomes" id="UP000532440">
    <property type="component" value="Unassembled WGS sequence"/>
</dbReference>
<dbReference type="AlphaFoldDB" id="A0A7W8HIF3"/>